<sequence>MKQPKGFEDDTHPDHVYKLKKAIYGLKQALWQWFNTFSKFLCTLGFISGKVDSSLFVLHKGNVHLYTVIYVDDILITGNDSSMIATVLSQLQNKFDMKNLGMASSFLGIHISSVNNTYVLSQTNYAASILNMAGMTNCKALANPSCTKVQDHSNEETLPTDPKLCRQLTGSLQYLTITRPDISFAVNLLCQHMHNSNPQHFYLLYRLLCYIKGTLSLGLHILQGPMELHSYSDVNLAGDKETQRSTSGYCTFLGNTFISGASKSSTL</sequence>
<dbReference type="SUPFAM" id="SSF56672">
    <property type="entry name" value="DNA/RNA polymerases"/>
    <property type="match status" value="1"/>
</dbReference>
<comment type="caution">
    <text evidence="2">The sequence shown here is derived from an EMBL/GenBank/DDBJ whole genome shotgun (WGS) entry which is preliminary data.</text>
</comment>
<dbReference type="EMBL" id="JAGYWB010000008">
    <property type="protein sequence ID" value="KAI0513751.1"/>
    <property type="molecule type" value="Genomic_DNA"/>
</dbReference>
<gene>
    <name evidence="2" type="ORF">KFK09_009781</name>
</gene>
<reference evidence="2" key="1">
    <citation type="journal article" date="2022" name="Front. Genet.">
        <title>Chromosome-Scale Assembly of the Dendrobium nobile Genome Provides Insights Into the Molecular Mechanism of the Biosynthesis of the Medicinal Active Ingredient of Dendrobium.</title>
        <authorList>
            <person name="Xu Q."/>
            <person name="Niu S.-C."/>
            <person name="Li K.-L."/>
            <person name="Zheng P.-J."/>
            <person name="Zhang X.-J."/>
            <person name="Jia Y."/>
            <person name="Liu Y."/>
            <person name="Niu Y.-X."/>
            <person name="Yu L.-H."/>
            <person name="Chen D.-F."/>
            <person name="Zhang G.-Q."/>
        </authorList>
    </citation>
    <scope>NUCLEOTIDE SEQUENCE</scope>
    <source>
        <tissue evidence="2">Leaf</tissue>
    </source>
</reference>
<evidence type="ECO:0000313" key="2">
    <source>
        <dbReference type="EMBL" id="KAI0513751.1"/>
    </source>
</evidence>
<feature type="domain" description="Reverse transcriptase Ty1/copia-type" evidence="1">
    <location>
        <begin position="1"/>
        <end position="144"/>
    </location>
</feature>
<name>A0A8T3BKG4_DENNO</name>
<evidence type="ECO:0000313" key="3">
    <source>
        <dbReference type="Proteomes" id="UP000829196"/>
    </source>
</evidence>
<keyword evidence="3" id="KW-1185">Reference proteome</keyword>
<protein>
    <recommendedName>
        <fullName evidence="1">Reverse transcriptase Ty1/copia-type domain-containing protein</fullName>
    </recommendedName>
</protein>
<dbReference type="Pfam" id="PF07727">
    <property type="entry name" value="RVT_2"/>
    <property type="match status" value="1"/>
</dbReference>
<dbReference type="PANTHER" id="PTHR11439">
    <property type="entry name" value="GAG-POL-RELATED RETROTRANSPOSON"/>
    <property type="match status" value="1"/>
</dbReference>
<dbReference type="PANTHER" id="PTHR11439:SF524">
    <property type="entry name" value="RNA-DIRECTED DNA POLYMERASE, PROTEIN KINASE RLK-PELLE-DLSV FAMILY"/>
    <property type="match status" value="1"/>
</dbReference>
<dbReference type="InterPro" id="IPR043502">
    <property type="entry name" value="DNA/RNA_pol_sf"/>
</dbReference>
<accession>A0A8T3BKG4</accession>
<proteinExistence type="predicted"/>
<organism evidence="2 3">
    <name type="scientific">Dendrobium nobile</name>
    <name type="common">Orchid</name>
    <dbReference type="NCBI Taxonomy" id="94219"/>
    <lineage>
        <taxon>Eukaryota</taxon>
        <taxon>Viridiplantae</taxon>
        <taxon>Streptophyta</taxon>
        <taxon>Embryophyta</taxon>
        <taxon>Tracheophyta</taxon>
        <taxon>Spermatophyta</taxon>
        <taxon>Magnoliopsida</taxon>
        <taxon>Liliopsida</taxon>
        <taxon>Asparagales</taxon>
        <taxon>Orchidaceae</taxon>
        <taxon>Epidendroideae</taxon>
        <taxon>Malaxideae</taxon>
        <taxon>Dendrobiinae</taxon>
        <taxon>Dendrobium</taxon>
    </lineage>
</organism>
<dbReference type="AlphaFoldDB" id="A0A8T3BKG4"/>
<evidence type="ECO:0000259" key="1">
    <source>
        <dbReference type="Pfam" id="PF07727"/>
    </source>
</evidence>
<dbReference type="OrthoDB" id="414945at2759"/>
<dbReference type="Proteomes" id="UP000829196">
    <property type="component" value="Unassembled WGS sequence"/>
</dbReference>
<dbReference type="InterPro" id="IPR013103">
    <property type="entry name" value="RVT_2"/>
</dbReference>